<organism evidence="1">
    <name type="scientific">Myoviridae sp. ct9Ns12</name>
    <dbReference type="NCBI Taxonomy" id="2826626"/>
    <lineage>
        <taxon>Viruses</taxon>
        <taxon>Duplodnaviria</taxon>
        <taxon>Heunggongvirae</taxon>
        <taxon>Uroviricota</taxon>
        <taxon>Caudoviricetes</taxon>
    </lineage>
</organism>
<evidence type="ECO:0000313" key="1">
    <source>
        <dbReference type="EMBL" id="DAD81665.1"/>
    </source>
</evidence>
<dbReference type="EMBL" id="BK014906">
    <property type="protein sequence ID" value="DAD81665.1"/>
    <property type="molecule type" value="Genomic_DNA"/>
</dbReference>
<proteinExistence type="predicted"/>
<sequence>MKQPTQQQIQEAKDFIRQRIKAELSMQKHLDDLLLQAANEIVDTSLKYKIKPSMFRFSANEKLEREVDVVIGKLRETIYDYTETLSVYDRKEEREAIIAFINREDHGKTLSERIDIYCNRFKYEIEAAVAAGLIAGLSRNKIKDSIKENLKSPYDSSYFKKAVESGVSAATRINTNGISYGVGKSNSSYNSLNTLTRYAIGSAWMWFNGVQKQKEGAIGFYSYRGSSYPCSYCDSMVGYHPISDYQSQWHIRCCCYFVFV</sequence>
<name>A0A8S5MH51_9CAUD</name>
<accession>A0A8S5MH51</accession>
<reference evidence="1" key="1">
    <citation type="journal article" date="2021" name="Proc. Natl. Acad. Sci. U.S.A.">
        <title>A Catalog of Tens of Thousands of Viruses from Human Metagenomes Reveals Hidden Associations with Chronic Diseases.</title>
        <authorList>
            <person name="Tisza M.J."/>
            <person name="Buck C.B."/>
        </authorList>
    </citation>
    <scope>NUCLEOTIDE SEQUENCE</scope>
    <source>
        <strain evidence="1">Ct9Ns12</strain>
    </source>
</reference>
<protein>
    <submittedName>
        <fullName evidence="1">Minor capsid protein</fullName>
    </submittedName>
</protein>